<dbReference type="SUPFAM" id="SSF52540">
    <property type="entry name" value="P-loop containing nucleoside triphosphate hydrolases"/>
    <property type="match status" value="2"/>
</dbReference>
<organism evidence="9 10">
    <name type="scientific">Purpureocillium takamizusanense</name>
    <dbReference type="NCBI Taxonomy" id="2060973"/>
    <lineage>
        <taxon>Eukaryota</taxon>
        <taxon>Fungi</taxon>
        <taxon>Dikarya</taxon>
        <taxon>Ascomycota</taxon>
        <taxon>Pezizomycotina</taxon>
        <taxon>Sordariomycetes</taxon>
        <taxon>Hypocreomycetidae</taxon>
        <taxon>Hypocreales</taxon>
        <taxon>Ophiocordycipitaceae</taxon>
        <taxon>Purpureocillium</taxon>
    </lineage>
</organism>
<dbReference type="InterPro" id="IPR038718">
    <property type="entry name" value="SNF2-like_sf"/>
</dbReference>
<dbReference type="InterPro" id="IPR027417">
    <property type="entry name" value="P-loop_NTPase"/>
</dbReference>
<dbReference type="InterPro" id="IPR001650">
    <property type="entry name" value="Helicase_C-like"/>
</dbReference>
<feature type="compositionally biased region" description="Acidic residues" evidence="5">
    <location>
        <begin position="90"/>
        <end position="107"/>
    </location>
</feature>
<evidence type="ECO:0000259" key="7">
    <source>
        <dbReference type="PROSITE" id="PS51192"/>
    </source>
</evidence>
<dbReference type="CDD" id="cd18008">
    <property type="entry name" value="DEXDc_SHPRH-like"/>
    <property type="match status" value="1"/>
</dbReference>
<sequence length="1003" mass="112075">MAPSGSLENKAETSGTTNFVNNDTLNGIPGTVPPVTPDVPTDGSKRKPDPPQATTERACKVARVAQYKTEETDSDDEMGDADSHSKDDGSQYEDSDGTKSEDEDDECPDGHINKTDAQKPKSTRWYIKNPQEFFARKLHRQHEKEQQRQSKGLSQRSAKGAPPSDEEFEEMMTELISNPLSSVATDRTPTNCDDINEKSNRKKLALIKKAIRKTEGEPPQTLKDREQSTKDFQDLSESVYCFGHNAMKPEGNSWRYKEMQTALRPVQLAAAKWMLERECTPGRPLGGILALGTGLGKTIISFACILGNRPSKEDLQTYAKATLVVVQSRDDAVRWARQVEKHCNEKWADDTTIYDSTGKFSRPSSSSRRTIVIATYQQVRDQYPNPRNQTKRGTGRRRKANASNTPGHLFCVHWFRVILDEAHKITKETTSNYLACLALKGKYRWTLTATPIANTAREFFPLLKFVGCDGMESSRSFREQYMNMSGSRVNSHFRDLVTRVMYRRTWKHTFLGWRLDDLPGYKTYDIHVELSLEEKILAKALDVHFGKRQSDSEEDDEDCVADSPTGKTEKGASDIVKRRQFISHFFNVENLLRASFSLEQITDLQSKLHALGDTVPLIDQMLANQTTKDAMEQYEVGIQHVRDRNDNVYGGAFDVGALLSLIADEQRAKICSKCVRCNADMNDPLVVPTLLEQCEHAYCEVCFSEENRIKLEFKVYPDCLGPGCGKPMKAKLNFETLRHVARQAKHQKLKEPGRDSMGNSVNLKGSGEVKSGDFFVACALRKDKYPLPPSTKLTAAMAIIATWLSEAPGDKIVVFTQFVATAKLLGLMLGGANVGFLYLVGDMGGERRQRAIDAFTAGKVVLKDGNTVVPHVLVATLQSGGEGKDFQIANRVILIDIWWNHVLEDQAFGRVLRIGQTKICHLVRIIAASGMDDRVTELQRLKSAEVNHALQANSHEDESFDSPVDVSDIADLLEEEKEKPKKGKGAPRGAKPGGRGRLSKKKN</sequence>
<evidence type="ECO:0000256" key="4">
    <source>
        <dbReference type="ARBA" id="ARBA00022840"/>
    </source>
</evidence>
<dbReference type="Gene3D" id="3.40.50.300">
    <property type="entry name" value="P-loop containing nucleotide triphosphate hydrolases"/>
    <property type="match status" value="1"/>
</dbReference>
<dbReference type="InterPro" id="IPR000330">
    <property type="entry name" value="SNF2_N"/>
</dbReference>
<dbReference type="RefSeq" id="XP_047840286.1">
    <property type="nucleotide sequence ID" value="XM_047984312.1"/>
</dbReference>
<feature type="region of interest" description="Disordered" evidence="5">
    <location>
        <begin position="971"/>
        <end position="1003"/>
    </location>
</feature>
<feature type="region of interest" description="Disordered" evidence="5">
    <location>
        <begin position="552"/>
        <end position="571"/>
    </location>
</feature>
<dbReference type="GO" id="GO:0005524">
    <property type="term" value="F:ATP binding"/>
    <property type="evidence" value="ECO:0007669"/>
    <property type="project" value="UniProtKB-KW"/>
</dbReference>
<dbReference type="Pfam" id="PF00176">
    <property type="entry name" value="SNF2-rel_dom"/>
    <property type="match status" value="1"/>
</dbReference>
<dbReference type="PROSITE" id="PS51194">
    <property type="entry name" value="HELICASE_CTER"/>
    <property type="match status" value="1"/>
</dbReference>
<reference evidence="9" key="1">
    <citation type="submission" date="2021-11" db="EMBL/GenBank/DDBJ databases">
        <title>Purpureocillium_takamizusanense_genome.</title>
        <authorList>
            <person name="Nguyen N.-H."/>
        </authorList>
    </citation>
    <scope>NUCLEOTIDE SEQUENCE</scope>
    <source>
        <strain evidence="9">PT3</strain>
    </source>
</reference>
<dbReference type="EMBL" id="CP086355">
    <property type="protein sequence ID" value="UNI16805.1"/>
    <property type="molecule type" value="Genomic_DNA"/>
</dbReference>
<evidence type="ECO:0000256" key="6">
    <source>
        <dbReference type="SAM" id="Phobius"/>
    </source>
</evidence>
<dbReference type="OrthoDB" id="448448at2759"/>
<feature type="domain" description="Helicase C-terminal" evidence="8">
    <location>
        <begin position="792"/>
        <end position="954"/>
    </location>
</feature>
<dbReference type="PANTHER" id="PTHR45626">
    <property type="entry name" value="TRANSCRIPTION TERMINATION FACTOR 2-RELATED"/>
    <property type="match status" value="1"/>
</dbReference>
<evidence type="ECO:0000259" key="8">
    <source>
        <dbReference type="PROSITE" id="PS51194"/>
    </source>
</evidence>
<dbReference type="SMART" id="SM00487">
    <property type="entry name" value="DEXDc"/>
    <property type="match status" value="1"/>
</dbReference>
<dbReference type="CDD" id="cd18793">
    <property type="entry name" value="SF2_C_SNF"/>
    <property type="match status" value="1"/>
</dbReference>
<feature type="compositionally biased region" description="Basic residues" evidence="5">
    <location>
        <begin position="389"/>
        <end position="400"/>
    </location>
</feature>
<feature type="compositionally biased region" description="Polar residues" evidence="5">
    <location>
        <begin position="177"/>
        <end position="193"/>
    </location>
</feature>
<dbReference type="GO" id="GO:0008094">
    <property type="term" value="F:ATP-dependent activity, acting on DNA"/>
    <property type="evidence" value="ECO:0007669"/>
    <property type="project" value="TreeGrafter"/>
</dbReference>
<name>A0A9Q8V881_9HYPO</name>
<dbReference type="Gene3D" id="3.40.50.10810">
    <property type="entry name" value="Tandem AAA-ATPase domain"/>
    <property type="match status" value="1"/>
</dbReference>
<feature type="compositionally biased region" description="Polar residues" evidence="5">
    <location>
        <begin position="12"/>
        <end position="25"/>
    </location>
</feature>
<evidence type="ECO:0000256" key="3">
    <source>
        <dbReference type="ARBA" id="ARBA00022806"/>
    </source>
</evidence>
<feature type="region of interest" description="Disordered" evidence="5">
    <location>
        <begin position="177"/>
        <end position="196"/>
    </location>
</feature>
<dbReference type="PANTHER" id="PTHR45626:SF17">
    <property type="entry name" value="HELICASE-LIKE TRANSCRIPTION FACTOR"/>
    <property type="match status" value="1"/>
</dbReference>
<dbReference type="PROSITE" id="PS51192">
    <property type="entry name" value="HELICASE_ATP_BIND_1"/>
    <property type="match status" value="1"/>
</dbReference>
<proteinExistence type="predicted"/>
<dbReference type="SMART" id="SM00490">
    <property type="entry name" value="HELICc"/>
    <property type="match status" value="1"/>
</dbReference>
<evidence type="ECO:0000256" key="1">
    <source>
        <dbReference type="ARBA" id="ARBA00022741"/>
    </source>
</evidence>
<dbReference type="GO" id="GO:0004386">
    <property type="term" value="F:helicase activity"/>
    <property type="evidence" value="ECO:0007669"/>
    <property type="project" value="UniProtKB-KW"/>
</dbReference>
<dbReference type="InterPro" id="IPR014001">
    <property type="entry name" value="Helicase_ATP-bd"/>
</dbReference>
<keyword evidence="4" id="KW-0067">ATP-binding</keyword>
<keyword evidence="3" id="KW-0347">Helicase</keyword>
<dbReference type="InterPro" id="IPR050628">
    <property type="entry name" value="SNF2_RAD54_helicase_TF"/>
</dbReference>
<dbReference type="Proteomes" id="UP000829364">
    <property type="component" value="Chromosome 2"/>
</dbReference>
<protein>
    <submittedName>
        <fullName evidence="9">Uncharacterized protein</fullName>
    </submittedName>
</protein>
<evidence type="ECO:0000313" key="9">
    <source>
        <dbReference type="EMBL" id="UNI16805.1"/>
    </source>
</evidence>
<dbReference type="KEGG" id="ptkz:JDV02_003207"/>
<dbReference type="Pfam" id="PF00271">
    <property type="entry name" value="Helicase_C"/>
    <property type="match status" value="1"/>
</dbReference>
<keyword evidence="10" id="KW-1185">Reference proteome</keyword>
<keyword evidence="6" id="KW-0472">Membrane</keyword>
<keyword evidence="6" id="KW-1133">Transmembrane helix</keyword>
<dbReference type="GO" id="GO:0016787">
    <property type="term" value="F:hydrolase activity"/>
    <property type="evidence" value="ECO:0007669"/>
    <property type="project" value="UniProtKB-KW"/>
</dbReference>
<keyword evidence="1" id="KW-0547">Nucleotide-binding</keyword>
<dbReference type="GeneID" id="72065167"/>
<keyword evidence="2" id="KW-0378">Hydrolase</keyword>
<dbReference type="InterPro" id="IPR049730">
    <property type="entry name" value="SNF2/RAD54-like_C"/>
</dbReference>
<dbReference type="GO" id="GO:0006281">
    <property type="term" value="P:DNA repair"/>
    <property type="evidence" value="ECO:0007669"/>
    <property type="project" value="TreeGrafter"/>
</dbReference>
<evidence type="ECO:0000256" key="5">
    <source>
        <dbReference type="SAM" id="MobiDB-lite"/>
    </source>
</evidence>
<dbReference type="AlphaFoldDB" id="A0A9Q8V881"/>
<feature type="region of interest" description="Disordered" evidence="5">
    <location>
        <begin position="382"/>
        <end position="402"/>
    </location>
</feature>
<accession>A0A9Q8V881</accession>
<evidence type="ECO:0000256" key="2">
    <source>
        <dbReference type="ARBA" id="ARBA00022801"/>
    </source>
</evidence>
<feature type="region of interest" description="Disordered" evidence="5">
    <location>
        <begin position="1"/>
        <end position="168"/>
    </location>
</feature>
<evidence type="ECO:0000313" key="10">
    <source>
        <dbReference type="Proteomes" id="UP000829364"/>
    </source>
</evidence>
<keyword evidence="6" id="KW-0812">Transmembrane</keyword>
<dbReference type="GO" id="GO:0005634">
    <property type="term" value="C:nucleus"/>
    <property type="evidence" value="ECO:0007669"/>
    <property type="project" value="TreeGrafter"/>
</dbReference>
<feature type="compositionally biased region" description="Basic and acidic residues" evidence="5">
    <location>
        <begin position="108"/>
        <end position="119"/>
    </location>
</feature>
<feature type="domain" description="Helicase ATP-binding" evidence="7">
    <location>
        <begin position="278"/>
        <end position="469"/>
    </location>
</feature>
<feature type="transmembrane region" description="Helical" evidence="6">
    <location>
        <begin position="818"/>
        <end position="840"/>
    </location>
</feature>
<gene>
    <name evidence="9" type="ORF">JDV02_003207</name>
</gene>